<dbReference type="eggNOG" id="COG0449">
    <property type="taxonomic scope" value="Bacteria"/>
</dbReference>
<dbReference type="GO" id="GO:0006487">
    <property type="term" value="P:protein N-linked glycosylation"/>
    <property type="evidence" value="ECO:0007669"/>
    <property type="project" value="TreeGrafter"/>
</dbReference>
<feature type="domain" description="SIS" evidence="9">
    <location>
        <begin position="458"/>
        <end position="600"/>
    </location>
</feature>
<keyword evidence="5 10" id="KW-0808">Transferase</keyword>
<dbReference type="InterPro" id="IPR046348">
    <property type="entry name" value="SIS_dom_sf"/>
</dbReference>
<evidence type="ECO:0000256" key="5">
    <source>
        <dbReference type="ARBA" id="ARBA00022679"/>
    </source>
</evidence>
<evidence type="ECO:0000256" key="3">
    <source>
        <dbReference type="ARBA" id="ARBA00016090"/>
    </source>
</evidence>
<dbReference type="CDD" id="cd05009">
    <property type="entry name" value="SIS_GlmS_GlmD_2"/>
    <property type="match status" value="1"/>
</dbReference>
<reference evidence="10 11" key="1">
    <citation type="journal article" date="2010" name="Stand. Genomic Sci.">
        <title>Complete genome sequence of Conexibacter woesei type strain (ID131577).</title>
        <authorList>
            <person name="Pukall R."/>
            <person name="Lapidus A."/>
            <person name="Glavina Del Rio T."/>
            <person name="Copeland A."/>
            <person name="Tice H."/>
            <person name="Cheng J.-F."/>
            <person name="Lucas S."/>
            <person name="Chen F."/>
            <person name="Nolan M."/>
            <person name="Bruce D."/>
            <person name="Goodwin L."/>
            <person name="Pitluck S."/>
            <person name="Mavromatis K."/>
            <person name="Ivanova N."/>
            <person name="Ovchinnikova G."/>
            <person name="Pati A."/>
            <person name="Chen A."/>
            <person name="Palaniappan K."/>
            <person name="Land M."/>
            <person name="Hauser L."/>
            <person name="Chang Y.-J."/>
            <person name="Jeffries C.D."/>
            <person name="Chain P."/>
            <person name="Meincke L."/>
            <person name="Sims D."/>
            <person name="Brettin T."/>
            <person name="Detter J.C."/>
            <person name="Rohde M."/>
            <person name="Goeker M."/>
            <person name="Bristow J."/>
            <person name="Eisen J.A."/>
            <person name="Markowitz V."/>
            <person name="Kyrpides N.C."/>
            <person name="Klenk H.-P."/>
            <person name="Hugenholtz P."/>
        </authorList>
    </citation>
    <scope>NUCLEOTIDE SEQUENCE [LARGE SCALE GENOMIC DNA]</scope>
    <source>
        <strain evidence="11">DSM 14684 / CIP 108061 / JCM 11494 / NBRC 100937 / ID131577</strain>
    </source>
</reference>
<dbReference type="NCBIfam" id="NF001484">
    <property type="entry name" value="PRK00331.1"/>
    <property type="match status" value="1"/>
</dbReference>
<accession>D3EYT2</accession>
<dbReference type="InterPro" id="IPR017932">
    <property type="entry name" value="GATase_2_dom"/>
</dbReference>
<dbReference type="STRING" id="469383.Cwoe_1377"/>
<dbReference type="GO" id="GO:0097367">
    <property type="term" value="F:carbohydrate derivative binding"/>
    <property type="evidence" value="ECO:0007669"/>
    <property type="project" value="InterPro"/>
</dbReference>
<evidence type="ECO:0000313" key="10">
    <source>
        <dbReference type="EMBL" id="ADB49806.1"/>
    </source>
</evidence>
<dbReference type="SUPFAM" id="SSF53697">
    <property type="entry name" value="SIS domain"/>
    <property type="match status" value="1"/>
</dbReference>
<proteinExistence type="predicted"/>
<evidence type="ECO:0000259" key="8">
    <source>
        <dbReference type="PROSITE" id="PS51278"/>
    </source>
</evidence>
<dbReference type="GO" id="GO:0006047">
    <property type="term" value="P:UDP-N-acetylglucosamine metabolic process"/>
    <property type="evidence" value="ECO:0007669"/>
    <property type="project" value="TreeGrafter"/>
</dbReference>
<evidence type="ECO:0000256" key="1">
    <source>
        <dbReference type="ARBA" id="ARBA00001031"/>
    </source>
</evidence>
<dbReference type="InterPro" id="IPR035490">
    <property type="entry name" value="GlmS/FrlB_SIS"/>
</dbReference>
<feature type="domain" description="Glutamine amidotransferase type-2" evidence="8">
    <location>
        <begin position="2"/>
        <end position="222"/>
    </location>
</feature>
<dbReference type="InterPro" id="IPR035466">
    <property type="entry name" value="GlmS/AgaS_SIS"/>
</dbReference>
<feature type="domain" description="SIS" evidence="9">
    <location>
        <begin position="285"/>
        <end position="424"/>
    </location>
</feature>
<dbReference type="HOGENOM" id="CLU_012520_5_2_11"/>
<dbReference type="GO" id="GO:0006002">
    <property type="term" value="P:fructose 6-phosphate metabolic process"/>
    <property type="evidence" value="ECO:0007669"/>
    <property type="project" value="TreeGrafter"/>
</dbReference>
<keyword evidence="7" id="KW-0315">Glutamine amidotransferase</keyword>
<dbReference type="GO" id="GO:0005829">
    <property type="term" value="C:cytosol"/>
    <property type="evidence" value="ECO:0007669"/>
    <property type="project" value="TreeGrafter"/>
</dbReference>
<dbReference type="CDD" id="cd00714">
    <property type="entry name" value="GFAT"/>
    <property type="match status" value="1"/>
</dbReference>
<dbReference type="EMBL" id="CP001854">
    <property type="protein sequence ID" value="ADB49806.1"/>
    <property type="molecule type" value="Genomic_DNA"/>
</dbReference>
<keyword evidence="4 10" id="KW-0032">Aminotransferase</keyword>
<evidence type="ECO:0000259" key="9">
    <source>
        <dbReference type="PROSITE" id="PS51464"/>
    </source>
</evidence>
<dbReference type="PANTHER" id="PTHR10937">
    <property type="entry name" value="GLUCOSAMINE--FRUCTOSE-6-PHOSPHATE AMINOTRANSFERASE, ISOMERIZING"/>
    <property type="match status" value="1"/>
</dbReference>
<reference evidence="11" key="2">
    <citation type="submission" date="2010-01" db="EMBL/GenBank/DDBJ databases">
        <title>The complete genome of Conexibacter woesei DSM 14684.</title>
        <authorList>
            <consortium name="US DOE Joint Genome Institute (JGI-PGF)"/>
            <person name="Lucas S."/>
            <person name="Copeland A."/>
            <person name="Lapidus A."/>
            <person name="Glavina del Rio T."/>
            <person name="Dalin E."/>
            <person name="Tice H."/>
            <person name="Bruce D."/>
            <person name="Goodwin L."/>
            <person name="Pitluck S."/>
            <person name="Kyrpides N."/>
            <person name="Mavromatis K."/>
            <person name="Ivanova N."/>
            <person name="Mikhailova N."/>
            <person name="Chertkov O."/>
            <person name="Brettin T."/>
            <person name="Detter J.C."/>
            <person name="Han C."/>
            <person name="Larimer F."/>
            <person name="Land M."/>
            <person name="Hauser L."/>
            <person name="Markowitz V."/>
            <person name="Cheng J.-F."/>
            <person name="Hugenholtz P."/>
            <person name="Woyke T."/>
            <person name="Wu D."/>
            <person name="Pukall R."/>
            <person name="Steenblock K."/>
            <person name="Schneider S."/>
            <person name="Klenk H.-P."/>
            <person name="Eisen J.A."/>
        </authorList>
    </citation>
    <scope>NUCLEOTIDE SEQUENCE [LARGE SCALE GENOMIC DNA]</scope>
    <source>
        <strain evidence="11">DSM 14684 / CIP 108061 / JCM 11494 / NBRC 100937 / ID131577</strain>
    </source>
</reference>
<dbReference type="Gene3D" id="3.40.50.10490">
    <property type="entry name" value="Glucose-6-phosphate isomerase like protein, domain 1"/>
    <property type="match status" value="2"/>
</dbReference>
<dbReference type="Pfam" id="PF13522">
    <property type="entry name" value="GATase_6"/>
    <property type="match status" value="1"/>
</dbReference>
<dbReference type="InterPro" id="IPR047084">
    <property type="entry name" value="GFAT_N"/>
</dbReference>
<dbReference type="PROSITE" id="PS51278">
    <property type="entry name" value="GATASE_TYPE_2"/>
    <property type="match status" value="1"/>
</dbReference>
<dbReference type="PROSITE" id="PS51464">
    <property type="entry name" value="SIS"/>
    <property type="match status" value="2"/>
</dbReference>
<protein>
    <recommendedName>
        <fullName evidence="3">Glutamine--fructose-6-phosphate aminotransferase [isomerizing]</fullName>
        <ecNumber evidence="2">2.6.1.16</ecNumber>
    </recommendedName>
</protein>
<dbReference type="PANTHER" id="PTHR10937:SF0">
    <property type="entry name" value="GLUTAMINE--FRUCTOSE-6-PHOSPHATE TRANSAMINASE (ISOMERIZING)"/>
    <property type="match status" value="1"/>
</dbReference>
<keyword evidence="11" id="KW-1185">Reference proteome</keyword>
<dbReference type="AlphaFoldDB" id="D3EYT2"/>
<evidence type="ECO:0000313" key="11">
    <source>
        <dbReference type="Proteomes" id="UP000008229"/>
    </source>
</evidence>
<organism evidence="10 11">
    <name type="scientific">Conexibacter woesei (strain DSM 14684 / CCUG 47730 / CIP 108061 / JCM 11494 / NBRC 100937 / ID131577)</name>
    <dbReference type="NCBI Taxonomy" id="469383"/>
    <lineage>
        <taxon>Bacteria</taxon>
        <taxon>Bacillati</taxon>
        <taxon>Actinomycetota</taxon>
        <taxon>Thermoleophilia</taxon>
        <taxon>Solirubrobacterales</taxon>
        <taxon>Conexibacteraceae</taxon>
        <taxon>Conexibacter</taxon>
    </lineage>
</organism>
<keyword evidence="6" id="KW-0677">Repeat</keyword>
<evidence type="ECO:0000256" key="6">
    <source>
        <dbReference type="ARBA" id="ARBA00022737"/>
    </source>
</evidence>
<dbReference type="Proteomes" id="UP000008229">
    <property type="component" value="Chromosome"/>
</dbReference>
<dbReference type="SUPFAM" id="SSF56235">
    <property type="entry name" value="N-terminal nucleophile aminohydrolases (Ntn hydrolases)"/>
    <property type="match status" value="1"/>
</dbReference>
<dbReference type="GO" id="GO:0004360">
    <property type="term" value="F:glutamine-fructose-6-phosphate transaminase (isomerizing) activity"/>
    <property type="evidence" value="ECO:0007669"/>
    <property type="project" value="UniProtKB-EC"/>
</dbReference>
<evidence type="ECO:0000256" key="2">
    <source>
        <dbReference type="ARBA" id="ARBA00012916"/>
    </source>
</evidence>
<dbReference type="KEGG" id="cwo:Cwoe_1377"/>
<dbReference type="InterPro" id="IPR029055">
    <property type="entry name" value="Ntn_hydrolases_N"/>
</dbReference>
<sequence precursor="true">MCGIVGYVGHRPCVELLLDGLERLEYRGYDSAGVAVPVRGAFVRVRSVGGIAALRGAVAGDPRQAALSAATAGIGHTRWATHGRVSEGNAHPLGDDRHRVQIVLNGIVENHVELRDELRADGAAFASETDAEVVAHLVGRALDRGLADAVRATLDRLDGHFAFVAASAAEPGVLVGTRRACPLVVGHRDGERFFGSALVGLPDDLHGAHAIEDDEIAVAEAGSTQVVDAAGAVVRPRWLELEAARVRPSHAGHESFMLAEIGEQPQALRRTLRAQSAAHAIGEAPWETLAGARSVSFVGCGTSHHAALVGRYLLESWGGLRAEVDVASEWRHRDPDVGPGDVVLGITQSGETADTLGALRLARERGAHVLGLTNVPGSQITREADGTILTDAGTEVSVAATKTFVTQIAALAGLALRTGVARGVLEPARAALLADGVERLPDVVAQAQEAAAAPVARAVERWAEEPFFLFLGRHVGLPVALEGALKLKEIAYVPSDAYAAGEMKHGPIALLSEGTPVICVATESPVLDKLRSNVAEVRARGAHVLAIATEGCAGSIADEADELVLIPPTDVLLSPVPAIVPLQLLAYGIARARGLDPDRPRNLAKTVTVE</sequence>
<dbReference type="InterPro" id="IPR005855">
    <property type="entry name" value="GFAT"/>
</dbReference>
<dbReference type="Pfam" id="PF01380">
    <property type="entry name" value="SIS"/>
    <property type="match status" value="2"/>
</dbReference>
<comment type="catalytic activity">
    <reaction evidence="1">
        <text>D-fructose 6-phosphate + L-glutamine = D-glucosamine 6-phosphate + L-glutamate</text>
        <dbReference type="Rhea" id="RHEA:13237"/>
        <dbReference type="ChEBI" id="CHEBI:29985"/>
        <dbReference type="ChEBI" id="CHEBI:58359"/>
        <dbReference type="ChEBI" id="CHEBI:58725"/>
        <dbReference type="ChEBI" id="CHEBI:61527"/>
        <dbReference type="EC" id="2.6.1.16"/>
    </reaction>
</comment>
<dbReference type="Gene3D" id="3.60.20.10">
    <property type="entry name" value="Glutamine Phosphoribosylpyrophosphate, subunit 1, domain 1"/>
    <property type="match status" value="1"/>
</dbReference>
<name>D3EYT2_CONWI</name>
<dbReference type="EC" id="2.6.1.16" evidence="2"/>
<evidence type="ECO:0000256" key="4">
    <source>
        <dbReference type="ARBA" id="ARBA00022576"/>
    </source>
</evidence>
<dbReference type="CDD" id="cd05008">
    <property type="entry name" value="SIS_GlmS_GlmD_1"/>
    <property type="match status" value="1"/>
</dbReference>
<dbReference type="OrthoDB" id="9761808at2"/>
<gene>
    <name evidence="10" type="ordered locus">Cwoe_1377</name>
</gene>
<dbReference type="InterPro" id="IPR001347">
    <property type="entry name" value="SIS_dom"/>
</dbReference>
<dbReference type="RefSeq" id="WP_012932857.1">
    <property type="nucleotide sequence ID" value="NC_013739.1"/>
</dbReference>
<dbReference type="FunFam" id="3.40.50.10490:FF:000001">
    <property type="entry name" value="Glutamine--fructose-6-phosphate aminotransferase [isomerizing]"/>
    <property type="match status" value="1"/>
</dbReference>
<evidence type="ECO:0000256" key="7">
    <source>
        <dbReference type="ARBA" id="ARBA00022962"/>
    </source>
</evidence>
<dbReference type="NCBIfam" id="TIGR01135">
    <property type="entry name" value="glmS"/>
    <property type="match status" value="1"/>
</dbReference>